<accession>A0ABN8J2N1</accession>
<dbReference type="Proteomes" id="UP000837857">
    <property type="component" value="Chromosome 7"/>
</dbReference>
<dbReference type="InterPro" id="IPR029249">
    <property type="entry name" value="Rotatin_N"/>
</dbReference>
<reference evidence="3" key="1">
    <citation type="submission" date="2022-03" db="EMBL/GenBank/DDBJ databases">
        <authorList>
            <person name="Martin H S."/>
        </authorList>
    </citation>
    <scope>NUCLEOTIDE SEQUENCE</scope>
</reference>
<evidence type="ECO:0000259" key="2">
    <source>
        <dbReference type="Pfam" id="PF14726"/>
    </source>
</evidence>
<dbReference type="SUPFAM" id="SSF48371">
    <property type="entry name" value="ARM repeat"/>
    <property type="match status" value="1"/>
</dbReference>
<dbReference type="PANTHER" id="PTHR31691:SF1">
    <property type="entry name" value="ROTATIN"/>
    <property type="match status" value="1"/>
</dbReference>
<gene>
    <name evidence="3" type="ORF">IPOD504_LOCUS15779</name>
</gene>
<feature type="compositionally biased region" description="Basic and acidic residues" evidence="1">
    <location>
        <begin position="153"/>
        <end position="163"/>
    </location>
</feature>
<protein>
    <recommendedName>
        <fullName evidence="2">Rotatin N-terminal domain-containing protein</fullName>
    </recommendedName>
</protein>
<dbReference type="Pfam" id="PF14726">
    <property type="entry name" value="RTTN_N"/>
    <property type="match status" value="1"/>
</dbReference>
<proteinExistence type="predicted"/>
<feature type="region of interest" description="Disordered" evidence="1">
    <location>
        <begin position="144"/>
        <end position="179"/>
    </location>
</feature>
<feature type="non-terminal residue" evidence="3">
    <location>
        <position position="1378"/>
    </location>
</feature>
<sequence length="1378" mass="154366">MGSSEVLLNYIKKLDHPMKEIRERSLQLIIAKLKLGWRLDDELLCTRNLLENLLAWFKVQKPTLQFEALSLLLNTIKTKSGMYIIKELGVRQVLSNLKQIKSKVIPEAIELFHDVVQTLQFLNTAESENDMLVPPLSLDGSIRSGNQNSCNNDHSDSNQHSDSNDCGTTSKINMETGEVPMSNSPDGITVFLLPWVDLCPSDLKTIVLVEDALKVVKSTRRCCRFIRDVFLRDFEPEIFLNRSAIINTLLLIADGQQNGHVGEALRTLLCITRALRQRLAQLFCIDLIHRANKVPMEGNGSYDEVNAELANIAGGCPKTTRADDALIALRQMPAPTYALDVSHSILSIMSRSVLLLDSNDSEALSTNELNICLDLVESLIQFLLDCVDERFWLAEHSTKSHKDIAHKSCMLMRILGELLIKYRKSFMTKAERGHHRAAWLRLLSCAGKLLDWAQNSPLPPSSLIVAVQSAQLDPALELLYPELSAKLNESLLLSKSLPDQEHKNKYKALKNLFVSMDYAVRFMKKKEAARSTKEVLTEIENSLPTLGLHHSEAYFEDIANILLYKSGDLNFDDGDWSTVRSISLRLMAHNTEWVKVRFYQMFAEMVRSVLLCDDTLQAERERCLFLLCDVAVLTEICCHGLSSQIDEVKACASDIMLHLLRGRLVLSESCWWRLLASMLPILPLLHVYAAHDTQLGIAICKSLEPDIIECMGVSFAEMVSGLTRLLFVRCVAVQLEAAHALCRLLGDDRYLPPKESLRSDILLNALRRLEPQDFNLDKSSTVASPQTAGLVQVLEVLKQDLEIEEGGKGYVACTQRPGLEPSLRRSTLQQLAVLLRQSETHDTFLQHDGLNLVVSLLRLSLMIDDYLAFPECAISCVSVLNSVCFASRHDLSKVPDLPLLLLRVILVFPSNDACVSMSAQLLSLVAWSGFVLQEINSSREKVPALPLCVTERTSLPFPTNSYWSTSANAEHCPLEWLQSEEEWRRAIRVRWWWAWTGGAQSLRGVHSVHSVHANSALAPPPAEIDLALMRAACPVSSSTKALLALENATSHSQVMEALYALESYTSLVSLSSSSLSEYGGLPWQHIRRFLCASPASPADTTLLVNLLQFVIAYMDNVPNNRTAMCWLKPYFIGNDVTVITLLSRERLYPQQTPREDIEMIQLRIHIVKIIWRCVRLLETQDDYDIRRMESLLKILFACLDKINFKNFHMLGYLNEVIRCIRCALHSRYCKLTESSLLEGAKALVRVLGSGDGGRKGQACRLDAMIALLAILRQIRDEGIPVQRWSEYWSGNGLQAVVACSRAERVELRAAALHAMATLTHYAQLRPQLLQSIPNESLCQYAMGVFLRVGEANVVRSAAADLLAAVAARTSSHSEATQS</sequence>
<evidence type="ECO:0000313" key="3">
    <source>
        <dbReference type="EMBL" id="CAH2073764.1"/>
    </source>
</evidence>
<dbReference type="EMBL" id="OW152819">
    <property type="protein sequence ID" value="CAH2073764.1"/>
    <property type="molecule type" value="Genomic_DNA"/>
</dbReference>
<feature type="domain" description="Rotatin N-terminal" evidence="2">
    <location>
        <begin position="20"/>
        <end position="109"/>
    </location>
</feature>
<dbReference type="PANTHER" id="PTHR31691">
    <property type="entry name" value="ROTATIN"/>
    <property type="match status" value="1"/>
</dbReference>
<evidence type="ECO:0000256" key="1">
    <source>
        <dbReference type="SAM" id="MobiDB-lite"/>
    </source>
</evidence>
<keyword evidence="4" id="KW-1185">Reference proteome</keyword>
<organism evidence="3 4">
    <name type="scientific">Iphiclides podalirius</name>
    <name type="common">scarce swallowtail</name>
    <dbReference type="NCBI Taxonomy" id="110791"/>
    <lineage>
        <taxon>Eukaryota</taxon>
        <taxon>Metazoa</taxon>
        <taxon>Ecdysozoa</taxon>
        <taxon>Arthropoda</taxon>
        <taxon>Hexapoda</taxon>
        <taxon>Insecta</taxon>
        <taxon>Pterygota</taxon>
        <taxon>Neoptera</taxon>
        <taxon>Endopterygota</taxon>
        <taxon>Lepidoptera</taxon>
        <taxon>Glossata</taxon>
        <taxon>Ditrysia</taxon>
        <taxon>Papilionoidea</taxon>
        <taxon>Papilionidae</taxon>
        <taxon>Papilioninae</taxon>
        <taxon>Iphiclides</taxon>
    </lineage>
</organism>
<name>A0ABN8J2N1_9NEOP</name>
<evidence type="ECO:0000313" key="4">
    <source>
        <dbReference type="Proteomes" id="UP000837857"/>
    </source>
</evidence>
<dbReference type="InterPro" id="IPR016024">
    <property type="entry name" value="ARM-type_fold"/>
</dbReference>
<dbReference type="InterPro" id="IPR030791">
    <property type="entry name" value="Rotatin"/>
</dbReference>